<evidence type="ECO:0000256" key="1">
    <source>
        <dbReference type="ARBA" id="ARBA00004496"/>
    </source>
</evidence>
<evidence type="ECO:0000256" key="4">
    <source>
        <dbReference type="ARBA" id="ARBA00022603"/>
    </source>
</evidence>
<dbReference type="InterPro" id="IPR000682">
    <property type="entry name" value="PCMT"/>
</dbReference>
<dbReference type="GO" id="GO:0030091">
    <property type="term" value="P:protein repair"/>
    <property type="evidence" value="ECO:0007669"/>
    <property type="project" value="UniProtKB-UniRule"/>
</dbReference>
<keyword evidence="10" id="KW-1185">Reference proteome</keyword>
<dbReference type="SUPFAM" id="SSF53335">
    <property type="entry name" value="S-adenosyl-L-methionine-dependent methyltransferases"/>
    <property type="match status" value="1"/>
</dbReference>
<accession>A0A495VEI7</accession>
<dbReference type="PANTHER" id="PTHR11579:SF0">
    <property type="entry name" value="PROTEIN-L-ISOASPARTATE(D-ASPARTATE) O-METHYLTRANSFERASE"/>
    <property type="match status" value="1"/>
</dbReference>
<dbReference type="GO" id="GO:0032259">
    <property type="term" value="P:methylation"/>
    <property type="evidence" value="ECO:0007669"/>
    <property type="project" value="UniProtKB-KW"/>
</dbReference>
<dbReference type="CDD" id="cd02440">
    <property type="entry name" value="AdoMet_MTases"/>
    <property type="match status" value="1"/>
</dbReference>
<evidence type="ECO:0000256" key="3">
    <source>
        <dbReference type="ARBA" id="ARBA00022490"/>
    </source>
</evidence>
<organism evidence="9 10">
    <name type="scientific">Thiocapsa rosea</name>
    <dbReference type="NCBI Taxonomy" id="69360"/>
    <lineage>
        <taxon>Bacteria</taxon>
        <taxon>Pseudomonadati</taxon>
        <taxon>Pseudomonadota</taxon>
        <taxon>Gammaproteobacteria</taxon>
        <taxon>Chromatiales</taxon>
        <taxon>Chromatiaceae</taxon>
        <taxon>Thiocapsa</taxon>
    </lineage>
</organism>
<protein>
    <recommendedName>
        <fullName evidence="7">Protein-L-isoaspartate O-methyltransferase</fullName>
        <ecNumber evidence="7">2.1.1.77</ecNumber>
    </recommendedName>
    <alternativeName>
        <fullName evidence="7">L-isoaspartyl protein carboxyl methyltransferase</fullName>
    </alternativeName>
    <alternativeName>
        <fullName evidence="7">Protein L-isoaspartyl methyltransferase</fullName>
    </alternativeName>
    <alternativeName>
        <fullName evidence="7">Protein-beta-aspartate methyltransferase</fullName>
        <shortName evidence="7">PIMT</shortName>
    </alternativeName>
</protein>
<dbReference type="FunFam" id="3.40.50.150:FF:000010">
    <property type="entry name" value="Protein-L-isoaspartate O-methyltransferase"/>
    <property type="match status" value="1"/>
</dbReference>
<dbReference type="Gene3D" id="3.40.50.150">
    <property type="entry name" value="Vaccinia Virus protein VP39"/>
    <property type="match status" value="1"/>
</dbReference>
<evidence type="ECO:0000256" key="6">
    <source>
        <dbReference type="ARBA" id="ARBA00022691"/>
    </source>
</evidence>
<dbReference type="PROSITE" id="PS01279">
    <property type="entry name" value="PCMT"/>
    <property type="match status" value="1"/>
</dbReference>
<dbReference type="GO" id="GO:0005737">
    <property type="term" value="C:cytoplasm"/>
    <property type="evidence" value="ECO:0007669"/>
    <property type="project" value="UniProtKB-SubCell"/>
</dbReference>
<evidence type="ECO:0000256" key="2">
    <source>
        <dbReference type="ARBA" id="ARBA00005369"/>
    </source>
</evidence>
<keyword evidence="8" id="KW-0732">Signal</keyword>
<sequence>MTERRSLFRSLHGLLLAVGLCLVATVNACASEQDMTAERQRLVEKIEAEVRMTAPELGFARLDLRVAEAMLRVPRHAFVPSAQRALAYANHPLPIGGGQTISQPYIVAIMSQLLDVGPGDRVFELGTGSGYQAAVLAAMGVEVYSVEIVPELAERAVANLEAAGYPPGSAQVQVRAGDGWLGWPEAAPFDGIILTAAAPVIPDHLIAQLKPGGRLVMPIGETLAVQQLAIFAKDDDGSLRRRDILPVRFVPVTGPLGD</sequence>
<dbReference type="OrthoDB" id="9810066at2"/>
<dbReference type="NCBIfam" id="NF001453">
    <property type="entry name" value="PRK00312.1"/>
    <property type="match status" value="1"/>
</dbReference>
<proteinExistence type="inferred from homology"/>
<keyword evidence="5 7" id="KW-0808">Transferase</keyword>
<dbReference type="AlphaFoldDB" id="A0A495VEI7"/>
<comment type="subcellular location">
    <subcellularLocation>
        <location evidence="1 7">Cytoplasm</location>
    </subcellularLocation>
</comment>
<dbReference type="PANTHER" id="PTHR11579">
    <property type="entry name" value="PROTEIN-L-ISOASPARTATE O-METHYLTRANSFERASE"/>
    <property type="match status" value="1"/>
</dbReference>
<dbReference type="RefSeq" id="WP_120798861.1">
    <property type="nucleotide sequence ID" value="NZ_RBXL01000001.1"/>
</dbReference>
<feature type="chain" id="PRO_5019715747" description="Protein-L-isoaspartate O-methyltransferase" evidence="8">
    <location>
        <begin position="31"/>
        <end position="258"/>
    </location>
</feature>
<dbReference type="HAMAP" id="MF_00090">
    <property type="entry name" value="PIMT"/>
    <property type="match status" value="1"/>
</dbReference>
<keyword evidence="3 7" id="KW-0963">Cytoplasm</keyword>
<keyword evidence="4 7" id="KW-0489">Methyltransferase</keyword>
<dbReference type="NCBIfam" id="TIGR00080">
    <property type="entry name" value="pimt"/>
    <property type="match status" value="1"/>
</dbReference>
<evidence type="ECO:0000313" key="10">
    <source>
        <dbReference type="Proteomes" id="UP000274556"/>
    </source>
</evidence>
<comment type="function">
    <text evidence="7">Catalyzes the methyl esterification of L-isoaspartyl residues in peptides and proteins that result from spontaneous decomposition of normal L-aspartyl and L-asparaginyl residues. It plays a role in the repair and/or degradation of damaged proteins.</text>
</comment>
<feature type="signal peptide" evidence="8">
    <location>
        <begin position="1"/>
        <end position="30"/>
    </location>
</feature>
<gene>
    <name evidence="7" type="primary">pcm</name>
    <name evidence="9" type="ORF">BDD21_4334</name>
</gene>
<evidence type="ECO:0000256" key="7">
    <source>
        <dbReference type="HAMAP-Rule" id="MF_00090"/>
    </source>
</evidence>
<evidence type="ECO:0000256" key="8">
    <source>
        <dbReference type="SAM" id="SignalP"/>
    </source>
</evidence>
<comment type="similarity">
    <text evidence="2 7">Belongs to the methyltransferase superfamily. L-isoaspartyl/D-aspartyl protein methyltransferase family.</text>
</comment>
<dbReference type="GO" id="GO:0004719">
    <property type="term" value="F:protein-L-isoaspartate (D-aspartate) O-methyltransferase activity"/>
    <property type="evidence" value="ECO:0007669"/>
    <property type="project" value="UniProtKB-UniRule"/>
</dbReference>
<reference evidence="9 10" key="1">
    <citation type="submission" date="2018-10" db="EMBL/GenBank/DDBJ databases">
        <title>Genomic Encyclopedia of Archaeal and Bacterial Type Strains, Phase II (KMG-II): from individual species to whole genera.</title>
        <authorList>
            <person name="Goeker M."/>
        </authorList>
    </citation>
    <scope>NUCLEOTIDE SEQUENCE [LARGE SCALE GENOMIC DNA]</scope>
    <source>
        <strain evidence="9 10">DSM 235</strain>
    </source>
</reference>
<dbReference type="Proteomes" id="UP000274556">
    <property type="component" value="Unassembled WGS sequence"/>
</dbReference>
<evidence type="ECO:0000256" key="5">
    <source>
        <dbReference type="ARBA" id="ARBA00022679"/>
    </source>
</evidence>
<feature type="active site" evidence="7">
    <location>
        <position position="102"/>
    </location>
</feature>
<comment type="catalytic activity">
    <reaction evidence="7">
        <text>[protein]-L-isoaspartate + S-adenosyl-L-methionine = [protein]-L-isoaspartate alpha-methyl ester + S-adenosyl-L-homocysteine</text>
        <dbReference type="Rhea" id="RHEA:12705"/>
        <dbReference type="Rhea" id="RHEA-COMP:12143"/>
        <dbReference type="Rhea" id="RHEA-COMP:12144"/>
        <dbReference type="ChEBI" id="CHEBI:57856"/>
        <dbReference type="ChEBI" id="CHEBI:59789"/>
        <dbReference type="ChEBI" id="CHEBI:90596"/>
        <dbReference type="ChEBI" id="CHEBI:90598"/>
        <dbReference type="EC" id="2.1.1.77"/>
    </reaction>
</comment>
<keyword evidence="6 7" id="KW-0949">S-adenosyl-L-methionine</keyword>
<name>A0A495VEI7_9GAMM</name>
<comment type="caution">
    <text evidence="9">The sequence shown here is derived from an EMBL/GenBank/DDBJ whole genome shotgun (WGS) entry which is preliminary data.</text>
</comment>
<dbReference type="Pfam" id="PF01135">
    <property type="entry name" value="PCMT"/>
    <property type="match status" value="1"/>
</dbReference>
<dbReference type="InterPro" id="IPR029063">
    <property type="entry name" value="SAM-dependent_MTases_sf"/>
</dbReference>
<evidence type="ECO:0000313" key="9">
    <source>
        <dbReference type="EMBL" id="RKT46797.1"/>
    </source>
</evidence>
<dbReference type="EMBL" id="RBXL01000001">
    <property type="protein sequence ID" value="RKT46797.1"/>
    <property type="molecule type" value="Genomic_DNA"/>
</dbReference>
<dbReference type="EC" id="2.1.1.77" evidence="7"/>